<evidence type="ECO:0000313" key="1">
    <source>
        <dbReference type="EMBL" id="CAH2248549.1"/>
    </source>
</evidence>
<keyword evidence="2" id="KW-1185">Reference proteome</keyword>
<accession>A0A8S4S8Z5</accession>
<dbReference type="AlphaFoldDB" id="A0A8S4S8Z5"/>
<feature type="non-terminal residue" evidence="1">
    <location>
        <position position="1"/>
    </location>
</feature>
<organism evidence="1 2">
    <name type="scientific">Pararge aegeria aegeria</name>
    <dbReference type="NCBI Taxonomy" id="348720"/>
    <lineage>
        <taxon>Eukaryota</taxon>
        <taxon>Metazoa</taxon>
        <taxon>Ecdysozoa</taxon>
        <taxon>Arthropoda</taxon>
        <taxon>Hexapoda</taxon>
        <taxon>Insecta</taxon>
        <taxon>Pterygota</taxon>
        <taxon>Neoptera</taxon>
        <taxon>Endopterygota</taxon>
        <taxon>Lepidoptera</taxon>
        <taxon>Glossata</taxon>
        <taxon>Ditrysia</taxon>
        <taxon>Papilionoidea</taxon>
        <taxon>Nymphalidae</taxon>
        <taxon>Satyrinae</taxon>
        <taxon>Satyrini</taxon>
        <taxon>Parargina</taxon>
        <taxon>Pararge</taxon>
    </lineage>
</organism>
<dbReference type="Proteomes" id="UP000838756">
    <property type="component" value="Unassembled WGS sequence"/>
</dbReference>
<sequence length="97" mass="11375">YPDAADYPRLYRAALIGRLLELLLISDYLSDDYWIIWRRDRVGVSWCWLGDNTLESALWTPYEVDRPDKASRRVAGYKRRKTLRSGSPHVQLWTSSG</sequence>
<proteinExistence type="predicted"/>
<name>A0A8S4S8Z5_9NEOP</name>
<evidence type="ECO:0000313" key="2">
    <source>
        <dbReference type="Proteomes" id="UP000838756"/>
    </source>
</evidence>
<gene>
    <name evidence="1" type="primary">jg24155</name>
    <name evidence="1" type="ORF">PAEG_LOCUS21758</name>
</gene>
<comment type="caution">
    <text evidence="1">The sequence shown here is derived from an EMBL/GenBank/DDBJ whole genome shotgun (WGS) entry which is preliminary data.</text>
</comment>
<dbReference type="EMBL" id="CAKXAJ010025977">
    <property type="protein sequence ID" value="CAH2248549.1"/>
    <property type="molecule type" value="Genomic_DNA"/>
</dbReference>
<reference evidence="1" key="1">
    <citation type="submission" date="2022-03" db="EMBL/GenBank/DDBJ databases">
        <authorList>
            <person name="Lindestad O."/>
        </authorList>
    </citation>
    <scope>NUCLEOTIDE SEQUENCE</scope>
</reference>
<protein>
    <submittedName>
        <fullName evidence="1">Jg24155 protein</fullName>
    </submittedName>
</protein>